<keyword evidence="1" id="KW-0472">Membrane</keyword>
<organism evidence="2 3">
    <name type="scientific">Solanum verrucosum</name>
    <dbReference type="NCBI Taxonomy" id="315347"/>
    <lineage>
        <taxon>Eukaryota</taxon>
        <taxon>Viridiplantae</taxon>
        <taxon>Streptophyta</taxon>
        <taxon>Embryophyta</taxon>
        <taxon>Tracheophyta</taxon>
        <taxon>Spermatophyta</taxon>
        <taxon>Magnoliopsida</taxon>
        <taxon>eudicotyledons</taxon>
        <taxon>Gunneridae</taxon>
        <taxon>Pentapetalae</taxon>
        <taxon>asterids</taxon>
        <taxon>lamiids</taxon>
        <taxon>Solanales</taxon>
        <taxon>Solanaceae</taxon>
        <taxon>Solanoideae</taxon>
        <taxon>Solaneae</taxon>
        <taxon>Solanum</taxon>
    </lineage>
</organism>
<sequence>MTLREPASMILAKIVSVILAKIASVILAKQMISLLHLTSPVIQFHLLKEVMQSLHVLMPQRTTCYQMDILALAIQNKIPVELRKGRQIVIGAGLGGLAAVSQLILFGFEVTVLEGRK</sequence>
<dbReference type="Proteomes" id="UP001234989">
    <property type="component" value="Chromosome 10"/>
</dbReference>
<accession>A0AAF0UPG7</accession>
<reference evidence="2" key="1">
    <citation type="submission" date="2023-08" db="EMBL/GenBank/DDBJ databases">
        <title>A de novo genome assembly of Solanum verrucosum Schlechtendal, a Mexican diploid species geographically isolated from the other diploid A-genome species in potato relatives.</title>
        <authorList>
            <person name="Hosaka K."/>
        </authorList>
    </citation>
    <scope>NUCLEOTIDE SEQUENCE</scope>
    <source>
        <tissue evidence="2">Young leaves</tissue>
    </source>
</reference>
<evidence type="ECO:0000256" key="1">
    <source>
        <dbReference type="SAM" id="Phobius"/>
    </source>
</evidence>
<keyword evidence="1" id="KW-0812">Transmembrane</keyword>
<dbReference type="SUPFAM" id="SSF51971">
    <property type="entry name" value="Nucleotide-binding domain"/>
    <property type="match status" value="1"/>
</dbReference>
<dbReference type="Gene3D" id="3.50.50.60">
    <property type="entry name" value="FAD/NAD(P)-binding domain"/>
    <property type="match status" value="1"/>
</dbReference>
<evidence type="ECO:0000313" key="3">
    <source>
        <dbReference type="Proteomes" id="UP001234989"/>
    </source>
</evidence>
<name>A0AAF0UPG7_SOLVR</name>
<feature type="transmembrane region" description="Helical" evidence="1">
    <location>
        <begin position="88"/>
        <end position="108"/>
    </location>
</feature>
<gene>
    <name evidence="2" type="ORF">MTR67_043838</name>
</gene>
<proteinExistence type="predicted"/>
<dbReference type="EMBL" id="CP133621">
    <property type="protein sequence ID" value="WMV50453.1"/>
    <property type="molecule type" value="Genomic_DNA"/>
</dbReference>
<dbReference type="InterPro" id="IPR036188">
    <property type="entry name" value="FAD/NAD-bd_sf"/>
</dbReference>
<keyword evidence="1" id="KW-1133">Transmembrane helix</keyword>
<protein>
    <submittedName>
        <fullName evidence="2">Uncharacterized protein</fullName>
    </submittedName>
</protein>
<dbReference type="AlphaFoldDB" id="A0AAF0UPG7"/>
<evidence type="ECO:0000313" key="2">
    <source>
        <dbReference type="EMBL" id="WMV50453.1"/>
    </source>
</evidence>
<keyword evidence="3" id="KW-1185">Reference proteome</keyword>